<reference evidence="1" key="1">
    <citation type="submission" date="2023-11" db="EMBL/GenBank/DDBJ databases">
        <title>Genome assemblies of two species of porcelain crab, Petrolisthes cinctipes and Petrolisthes manimaculis (Anomura: Porcellanidae).</title>
        <authorList>
            <person name="Angst P."/>
        </authorList>
    </citation>
    <scope>NUCLEOTIDE SEQUENCE</scope>
    <source>
        <strain evidence="1">PB745_02</strain>
        <tissue evidence="1">Gill</tissue>
    </source>
</reference>
<gene>
    <name evidence="1" type="ORF">Pmani_016194</name>
</gene>
<dbReference type="AlphaFoldDB" id="A0AAE1PS96"/>
<dbReference type="Proteomes" id="UP001292094">
    <property type="component" value="Unassembled WGS sequence"/>
</dbReference>
<sequence>MQVARTVQGYRGTVLVPWPPTSYDRGLGGTTCPRCYDISCNDVAWWVNTSETGPLTRAEARPAPIGLWLPSVSATVAF</sequence>
<evidence type="ECO:0000313" key="1">
    <source>
        <dbReference type="EMBL" id="KAK4312372.1"/>
    </source>
</evidence>
<proteinExistence type="predicted"/>
<evidence type="ECO:0000313" key="2">
    <source>
        <dbReference type="Proteomes" id="UP001292094"/>
    </source>
</evidence>
<accession>A0AAE1PS96</accession>
<name>A0AAE1PS96_9EUCA</name>
<organism evidence="1 2">
    <name type="scientific">Petrolisthes manimaculis</name>
    <dbReference type="NCBI Taxonomy" id="1843537"/>
    <lineage>
        <taxon>Eukaryota</taxon>
        <taxon>Metazoa</taxon>
        <taxon>Ecdysozoa</taxon>
        <taxon>Arthropoda</taxon>
        <taxon>Crustacea</taxon>
        <taxon>Multicrustacea</taxon>
        <taxon>Malacostraca</taxon>
        <taxon>Eumalacostraca</taxon>
        <taxon>Eucarida</taxon>
        <taxon>Decapoda</taxon>
        <taxon>Pleocyemata</taxon>
        <taxon>Anomura</taxon>
        <taxon>Galatheoidea</taxon>
        <taxon>Porcellanidae</taxon>
        <taxon>Petrolisthes</taxon>
    </lineage>
</organism>
<comment type="caution">
    <text evidence="1">The sequence shown here is derived from an EMBL/GenBank/DDBJ whole genome shotgun (WGS) entry which is preliminary data.</text>
</comment>
<protein>
    <submittedName>
        <fullName evidence="1">Uncharacterized protein</fullName>
    </submittedName>
</protein>
<dbReference type="EMBL" id="JAWZYT010001418">
    <property type="protein sequence ID" value="KAK4312372.1"/>
    <property type="molecule type" value="Genomic_DNA"/>
</dbReference>
<keyword evidence="2" id="KW-1185">Reference proteome</keyword>